<comment type="caution">
    <text evidence="2">The sequence shown here is derived from an EMBL/GenBank/DDBJ whole genome shotgun (WGS) entry which is preliminary data.</text>
</comment>
<feature type="compositionally biased region" description="Polar residues" evidence="1">
    <location>
        <begin position="1"/>
        <end position="10"/>
    </location>
</feature>
<feature type="compositionally biased region" description="Polar residues" evidence="1">
    <location>
        <begin position="31"/>
        <end position="41"/>
    </location>
</feature>
<gene>
    <name evidence="2" type="ORF">Vafri_14494</name>
</gene>
<evidence type="ECO:0000313" key="2">
    <source>
        <dbReference type="EMBL" id="GIL59772.1"/>
    </source>
</evidence>
<keyword evidence="3" id="KW-1185">Reference proteome</keyword>
<evidence type="ECO:0000313" key="3">
    <source>
        <dbReference type="Proteomes" id="UP000747399"/>
    </source>
</evidence>
<evidence type="ECO:0000256" key="1">
    <source>
        <dbReference type="SAM" id="MobiDB-lite"/>
    </source>
</evidence>
<sequence>GIQCSSTAAKTGSVWAGEEPRNNVSSPPSPRTFTLTASGVSASLPHLPHPLHHRLHYPGPPLPSTPLPPPPPPSLHATPPCHWPLPPPPPRSQRPCYLRLCLYHPAPIVTHRTSALPPPTAPLPPPTNANAYT</sequence>
<feature type="compositionally biased region" description="Pro residues" evidence="1">
    <location>
        <begin position="116"/>
        <end position="127"/>
    </location>
</feature>
<protein>
    <submittedName>
        <fullName evidence="2">Uncharacterized protein</fullName>
    </submittedName>
</protein>
<name>A0A8J4F4S9_9CHLO</name>
<feature type="compositionally biased region" description="Pro residues" evidence="1">
    <location>
        <begin position="58"/>
        <end position="74"/>
    </location>
</feature>
<feature type="region of interest" description="Disordered" evidence="1">
    <location>
        <begin position="114"/>
        <end position="133"/>
    </location>
</feature>
<proteinExistence type="predicted"/>
<dbReference type="Proteomes" id="UP000747399">
    <property type="component" value="Unassembled WGS sequence"/>
</dbReference>
<organism evidence="2 3">
    <name type="scientific">Volvox africanus</name>
    <dbReference type="NCBI Taxonomy" id="51714"/>
    <lineage>
        <taxon>Eukaryota</taxon>
        <taxon>Viridiplantae</taxon>
        <taxon>Chlorophyta</taxon>
        <taxon>core chlorophytes</taxon>
        <taxon>Chlorophyceae</taxon>
        <taxon>CS clade</taxon>
        <taxon>Chlamydomonadales</taxon>
        <taxon>Volvocaceae</taxon>
        <taxon>Volvox</taxon>
    </lineage>
</organism>
<dbReference type="AlphaFoldDB" id="A0A8J4F4S9"/>
<reference evidence="2" key="1">
    <citation type="journal article" date="2021" name="Proc. Natl. Acad. Sci. U.S.A.">
        <title>Three genomes in the algal genus Volvox reveal the fate of a haploid sex-determining region after a transition to homothallism.</title>
        <authorList>
            <person name="Yamamoto K."/>
            <person name="Hamaji T."/>
            <person name="Kawai-Toyooka H."/>
            <person name="Matsuzaki R."/>
            <person name="Takahashi F."/>
            <person name="Nishimura Y."/>
            <person name="Kawachi M."/>
            <person name="Noguchi H."/>
            <person name="Minakuchi Y."/>
            <person name="Umen J.G."/>
            <person name="Toyoda A."/>
            <person name="Nozaki H."/>
        </authorList>
    </citation>
    <scope>NUCLEOTIDE SEQUENCE</scope>
    <source>
        <strain evidence="2">NIES-3780</strain>
    </source>
</reference>
<feature type="non-terminal residue" evidence="2">
    <location>
        <position position="1"/>
    </location>
</feature>
<dbReference type="EMBL" id="BNCO01000036">
    <property type="protein sequence ID" value="GIL59772.1"/>
    <property type="molecule type" value="Genomic_DNA"/>
</dbReference>
<feature type="region of interest" description="Disordered" evidence="1">
    <location>
        <begin position="1"/>
        <end position="79"/>
    </location>
</feature>
<feature type="non-terminal residue" evidence="2">
    <location>
        <position position="133"/>
    </location>
</feature>
<accession>A0A8J4F4S9</accession>